<name>A0A0R0IY32_SOYBN</name>
<evidence type="ECO:0000313" key="1">
    <source>
        <dbReference type="EMBL" id="KRH47121.1"/>
    </source>
</evidence>
<protein>
    <submittedName>
        <fullName evidence="1 2">Uncharacterized protein</fullName>
    </submittedName>
</protein>
<reference evidence="2" key="2">
    <citation type="submission" date="2018-02" db="UniProtKB">
        <authorList>
            <consortium name="EnsemblPlants"/>
        </authorList>
    </citation>
    <scope>IDENTIFICATION</scope>
    <source>
        <strain evidence="2">Williams 82</strain>
    </source>
</reference>
<organism evidence="1">
    <name type="scientific">Glycine max</name>
    <name type="common">Soybean</name>
    <name type="synonym">Glycine hispida</name>
    <dbReference type="NCBI Taxonomy" id="3847"/>
    <lineage>
        <taxon>Eukaryota</taxon>
        <taxon>Viridiplantae</taxon>
        <taxon>Streptophyta</taxon>
        <taxon>Embryophyta</taxon>
        <taxon>Tracheophyta</taxon>
        <taxon>Spermatophyta</taxon>
        <taxon>Magnoliopsida</taxon>
        <taxon>eudicotyledons</taxon>
        <taxon>Gunneridae</taxon>
        <taxon>Pentapetalae</taxon>
        <taxon>rosids</taxon>
        <taxon>fabids</taxon>
        <taxon>Fabales</taxon>
        <taxon>Fabaceae</taxon>
        <taxon>Papilionoideae</taxon>
        <taxon>50 kb inversion clade</taxon>
        <taxon>NPAAA clade</taxon>
        <taxon>indigoferoid/millettioid clade</taxon>
        <taxon>Phaseoleae</taxon>
        <taxon>Glycine</taxon>
        <taxon>Glycine subgen. Soja</taxon>
    </lineage>
</organism>
<reference evidence="1" key="3">
    <citation type="submission" date="2018-07" db="EMBL/GenBank/DDBJ databases">
        <title>WGS assembly of Glycine max.</title>
        <authorList>
            <person name="Schmutz J."/>
            <person name="Cannon S."/>
            <person name="Schlueter J."/>
            <person name="Ma J."/>
            <person name="Mitros T."/>
            <person name="Nelson W."/>
            <person name="Hyten D."/>
            <person name="Song Q."/>
            <person name="Thelen J."/>
            <person name="Cheng J."/>
            <person name="Xu D."/>
            <person name="Hellsten U."/>
            <person name="May G."/>
            <person name="Yu Y."/>
            <person name="Sakurai T."/>
            <person name="Umezawa T."/>
            <person name="Bhattacharyya M."/>
            <person name="Sandhu D."/>
            <person name="Valliyodan B."/>
            <person name="Lindquist E."/>
            <person name="Peto M."/>
            <person name="Grant D."/>
            <person name="Shu S."/>
            <person name="Goodstein D."/>
            <person name="Barry K."/>
            <person name="Futrell-Griggs M."/>
            <person name="Abernathy B."/>
            <person name="Du J."/>
            <person name="Tian Z."/>
            <person name="Zhu L."/>
            <person name="Gill N."/>
            <person name="Joshi T."/>
            <person name="Libault M."/>
            <person name="Sethuraman A."/>
            <person name="Zhang X."/>
            <person name="Shinozaki K."/>
            <person name="Nguyen H."/>
            <person name="Wing R."/>
            <person name="Cregan P."/>
            <person name="Specht J."/>
            <person name="Grimwood J."/>
            <person name="Rokhsar D."/>
            <person name="Stacey G."/>
            <person name="Shoemaker R."/>
            <person name="Jackson S."/>
        </authorList>
    </citation>
    <scope>NUCLEOTIDE SEQUENCE</scope>
    <source>
        <tissue evidence="1">Callus</tissue>
    </source>
</reference>
<sequence length="79" mass="8894">MMYTQNKANERQPLIGGEEAASSESECFFWTREIPWLQLVQSIANSSCVYFYGSGTFYLLLKVGSLSTTLHLHPPFALS</sequence>
<gene>
    <name evidence="1" type="ORF">GLYMA_07G010000</name>
</gene>
<evidence type="ECO:0000313" key="2">
    <source>
        <dbReference type="EnsemblPlants" id="KRH47121"/>
    </source>
</evidence>
<dbReference type="InParanoid" id="A0A0R0IY32"/>
<dbReference type="Proteomes" id="UP000008827">
    <property type="component" value="Chromosome 7"/>
</dbReference>
<keyword evidence="3" id="KW-1185">Reference proteome</keyword>
<dbReference type="Gramene" id="KRH47121">
    <property type="protein sequence ID" value="KRH47121"/>
    <property type="gene ID" value="GLYMA_07G010000"/>
</dbReference>
<dbReference type="EMBL" id="CM000840">
    <property type="protein sequence ID" value="KRH47121.1"/>
    <property type="molecule type" value="Genomic_DNA"/>
</dbReference>
<accession>A0A0R0IY32</accession>
<dbReference type="AlphaFoldDB" id="A0A0R0IY32"/>
<dbReference type="EnsemblPlants" id="KRH47121">
    <property type="protein sequence ID" value="KRH47121"/>
    <property type="gene ID" value="GLYMA_07G010000"/>
</dbReference>
<reference evidence="1 2" key="1">
    <citation type="journal article" date="2010" name="Nature">
        <title>Genome sequence of the palaeopolyploid soybean.</title>
        <authorList>
            <person name="Schmutz J."/>
            <person name="Cannon S.B."/>
            <person name="Schlueter J."/>
            <person name="Ma J."/>
            <person name="Mitros T."/>
            <person name="Nelson W."/>
            <person name="Hyten D.L."/>
            <person name="Song Q."/>
            <person name="Thelen J.J."/>
            <person name="Cheng J."/>
            <person name="Xu D."/>
            <person name="Hellsten U."/>
            <person name="May G.D."/>
            <person name="Yu Y."/>
            <person name="Sakurai T."/>
            <person name="Umezawa T."/>
            <person name="Bhattacharyya M.K."/>
            <person name="Sandhu D."/>
            <person name="Valliyodan B."/>
            <person name="Lindquist E."/>
            <person name="Peto M."/>
            <person name="Grant D."/>
            <person name="Shu S."/>
            <person name="Goodstein D."/>
            <person name="Barry K."/>
            <person name="Futrell-Griggs M."/>
            <person name="Abernathy B."/>
            <person name="Du J."/>
            <person name="Tian Z."/>
            <person name="Zhu L."/>
            <person name="Gill N."/>
            <person name="Joshi T."/>
            <person name="Libault M."/>
            <person name="Sethuraman A."/>
            <person name="Zhang X.-C."/>
            <person name="Shinozaki K."/>
            <person name="Nguyen H.T."/>
            <person name="Wing R.A."/>
            <person name="Cregan P."/>
            <person name="Specht J."/>
            <person name="Grimwood J."/>
            <person name="Rokhsar D."/>
            <person name="Stacey G."/>
            <person name="Shoemaker R.C."/>
            <person name="Jackson S.A."/>
        </authorList>
    </citation>
    <scope>NUCLEOTIDE SEQUENCE</scope>
    <source>
        <strain evidence="2">cv. Williams 82</strain>
        <tissue evidence="1">Callus</tissue>
    </source>
</reference>
<proteinExistence type="predicted"/>
<evidence type="ECO:0000313" key="3">
    <source>
        <dbReference type="Proteomes" id="UP000008827"/>
    </source>
</evidence>